<keyword evidence="1" id="KW-1133">Transmembrane helix</keyword>
<evidence type="ECO:0008006" key="5">
    <source>
        <dbReference type="Google" id="ProtNLM"/>
    </source>
</evidence>
<accession>A0ABT5TW13</accession>
<keyword evidence="4" id="KW-1185">Reference proteome</keyword>
<feature type="transmembrane region" description="Helical" evidence="1">
    <location>
        <begin position="167"/>
        <end position="187"/>
    </location>
</feature>
<dbReference type="Proteomes" id="UP001165561">
    <property type="component" value="Unassembled WGS sequence"/>
</dbReference>
<feature type="chain" id="PRO_5046233285" description="LPXTG cell wall anchor domain-containing protein" evidence="2">
    <location>
        <begin position="20"/>
        <end position="195"/>
    </location>
</feature>
<name>A0ABT5TW13_9MICO</name>
<keyword evidence="2" id="KW-0732">Signal</keyword>
<sequence length="195" mass="20223">MRRCLYLLLALAAVTLASGASPSRATATSDPPVVEFSTEATVWSTTVPALFDDTFLVPGSGTISQLSIRHHGASPARLTITLSDDPTDPAGQVLRRWASVSIDDQPVRAGQTWSGPIIDPGGTTRVDVEVSLSPTAPPTTRARTAQVLADITLTATSHPRGELPDTGTALGTLTALAALAIILGTALRAHASRPK</sequence>
<feature type="signal peptide" evidence="2">
    <location>
        <begin position="1"/>
        <end position="19"/>
    </location>
</feature>
<keyword evidence="1" id="KW-0472">Membrane</keyword>
<proteinExistence type="predicted"/>
<evidence type="ECO:0000313" key="3">
    <source>
        <dbReference type="EMBL" id="MDD9206253.1"/>
    </source>
</evidence>
<reference evidence="3" key="1">
    <citation type="submission" date="2023-02" db="EMBL/GenBank/DDBJ databases">
        <title>Georgenia sp.10Sc9-8, isolated from a soil sample collected from the Taklamakan desert.</title>
        <authorList>
            <person name="Liu S."/>
        </authorList>
    </citation>
    <scope>NUCLEOTIDE SEQUENCE</scope>
    <source>
        <strain evidence="3">10Sc9-8</strain>
    </source>
</reference>
<comment type="caution">
    <text evidence="3">The sequence shown here is derived from an EMBL/GenBank/DDBJ whole genome shotgun (WGS) entry which is preliminary data.</text>
</comment>
<dbReference type="EMBL" id="JARACI010000827">
    <property type="protein sequence ID" value="MDD9206253.1"/>
    <property type="molecule type" value="Genomic_DNA"/>
</dbReference>
<evidence type="ECO:0000313" key="4">
    <source>
        <dbReference type="Proteomes" id="UP001165561"/>
    </source>
</evidence>
<evidence type="ECO:0000256" key="1">
    <source>
        <dbReference type="SAM" id="Phobius"/>
    </source>
</evidence>
<organism evidence="3 4">
    <name type="scientific">Georgenia halotolerans</name>
    <dbReference type="NCBI Taxonomy" id="3028317"/>
    <lineage>
        <taxon>Bacteria</taxon>
        <taxon>Bacillati</taxon>
        <taxon>Actinomycetota</taxon>
        <taxon>Actinomycetes</taxon>
        <taxon>Micrococcales</taxon>
        <taxon>Bogoriellaceae</taxon>
        <taxon>Georgenia</taxon>
    </lineage>
</organism>
<keyword evidence="1" id="KW-0812">Transmembrane</keyword>
<gene>
    <name evidence="3" type="ORF">PU560_07185</name>
</gene>
<protein>
    <recommendedName>
        <fullName evidence="5">LPXTG cell wall anchor domain-containing protein</fullName>
    </recommendedName>
</protein>
<evidence type="ECO:0000256" key="2">
    <source>
        <dbReference type="SAM" id="SignalP"/>
    </source>
</evidence>